<evidence type="ECO:0000259" key="1">
    <source>
        <dbReference type="Pfam" id="PF25199"/>
    </source>
</evidence>
<evidence type="ECO:0000313" key="3">
    <source>
        <dbReference type="Proteomes" id="UP000018420"/>
    </source>
</evidence>
<feature type="domain" description="Novel STAND NTPase 5" evidence="1">
    <location>
        <begin position="293"/>
        <end position="426"/>
    </location>
</feature>
<accession>S7YDV7</accession>
<comment type="caution">
    <text evidence="2">The sequence shown here is derived from an EMBL/GenBank/DDBJ whole genome shotgun (WGS) entry which is preliminary data.</text>
</comment>
<organism evidence="2 3">
    <name type="scientific">Acinetobacter junii CIP 107470 = MTCC 11364</name>
    <dbReference type="NCBI Taxonomy" id="1217666"/>
    <lineage>
        <taxon>Bacteria</taxon>
        <taxon>Pseudomonadati</taxon>
        <taxon>Pseudomonadota</taxon>
        <taxon>Gammaproteobacteria</taxon>
        <taxon>Moraxellales</taxon>
        <taxon>Moraxellaceae</taxon>
        <taxon>Acinetobacter</taxon>
    </lineage>
</organism>
<dbReference type="PATRIC" id="fig|1330047.3.peg.1405"/>
<dbReference type="InterPro" id="IPR057574">
    <property type="entry name" value="nSTAND_NTPase5_dom"/>
</dbReference>
<dbReference type="RefSeq" id="WP_020899896.1">
    <property type="nucleotide sequence ID" value="NZ_ASYZ01000073.1"/>
</dbReference>
<name>S7YDV7_ACIJU</name>
<dbReference type="InterPro" id="IPR027417">
    <property type="entry name" value="P-loop_NTPase"/>
</dbReference>
<dbReference type="Pfam" id="PF25199">
    <property type="entry name" value="nSTAND_NTPase5"/>
    <property type="match status" value="1"/>
</dbReference>
<dbReference type="AlphaFoldDB" id="S7YDV7"/>
<dbReference type="Proteomes" id="UP000018420">
    <property type="component" value="Unassembled WGS sequence"/>
</dbReference>
<sequence length="798" mass="91306">MNNTLDDLTKNIVPEQTILFFGAGSSIPSGAPSVEKIISKLKEKYGIDGDYTLTELTGLIEITHDRKSLITFLRSLFVGINPTRGIVNLPLYKWKSIFTTNYDTLIEESYKAADIKLKVVTSNFDFSGSTTNYDTIKLFKVHGTIEKDICDGDTSRIIISDQDYDSTDDYRQQLWRRLEADIGESHLIIIGYSLSDPHIKNIIDRAISSNVGATKISLVLYSHDENRAKLYERRGIKVYFGGIDEFFFSLARQCEPVSCEKNHDYLASTPELRPITLNISHAIERESNFSAMFNGWPASYSDISNGFTFDRSIADDICNYLVNGEKIVSIILGAGGVGKSTLARKILTKFFNKDYVCWEHQADHPLLSESWCKVAKLLLEEDKYGILLIDEAHYHIRDLGLLVDKLASENIKNLKLVVVSSRNLWEPRIKPINLYKHGEEHRISKLNSLEVDSLIYLIETNPQIRMLAERSFSGFSRAEKKRRLLDRCDSDMFVCLKNIFASEKFDDIILREYAQLDVQLQDIYKIISAMEFSGIKVHRQLIVRLLGIPARMISGLLDQLSEIIVEYHINDREGVYGWKTRHHVIAGIIAKYKYGSSDQFVELFKLVLENISPTYDIEIRSIRELCNIESGIMSIPDKNIQNELLRQMISIAPGERIPRHRLIRNLIDSEEYEKAETEIRIFENDFSGKDGTVQRYKISLLYSRAMQSQGILLEDRKAILDEALGLAKIAITKFPTHKYILSTYAELGLCYIMLINNHEIFKDALVLLKEAEPNDPDISSMILKFQRQVEKLYQATSE</sequence>
<dbReference type="SUPFAM" id="SSF52540">
    <property type="entry name" value="P-loop containing nucleoside triphosphate hydrolases"/>
    <property type="match status" value="1"/>
</dbReference>
<protein>
    <recommendedName>
        <fullName evidence="1">Novel STAND NTPase 5 domain-containing protein</fullName>
    </recommendedName>
</protein>
<evidence type="ECO:0000313" key="2">
    <source>
        <dbReference type="EMBL" id="EPR86178.1"/>
    </source>
</evidence>
<reference evidence="2 3" key="1">
    <citation type="submission" date="2013-05" db="EMBL/GenBank/DDBJ databases">
        <title>Genome assembly of Acinetobacter junii MTCC 11364.</title>
        <authorList>
            <person name="Khatri I."/>
            <person name="Singh N.K."/>
            <person name="Subramanian S."/>
            <person name="Mayilraj S."/>
        </authorList>
    </citation>
    <scope>NUCLEOTIDE SEQUENCE [LARGE SCALE GENOMIC DNA]</scope>
    <source>
        <strain evidence="2 3">MTCC 11364</strain>
    </source>
</reference>
<dbReference type="InterPro" id="IPR029035">
    <property type="entry name" value="DHS-like_NAD/FAD-binding_dom"/>
</dbReference>
<proteinExistence type="predicted"/>
<gene>
    <name evidence="2" type="ORF">L292_2810</name>
</gene>
<dbReference type="Pfam" id="PF13289">
    <property type="entry name" value="SIR2_2"/>
    <property type="match status" value="1"/>
</dbReference>
<dbReference type="SUPFAM" id="SSF52467">
    <property type="entry name" value="DHS-like NAD/FAD-binding domain"/>
    <property type="match status" value="1"/>
</dbReference>
<dbReference type="EMBL" id="ASYZ01000073">
    <property type="protein sequence ID" value="EPR86178.1"/>
    <property type="molecule type" value="Genomic_DNA"/>
</dbReference>